<dbReference type="AlphaFoldDB" id="A0A558B6R4"/>
<dbReference type="Proteomes" id="UP000319142">
    <property type="component" value="Unassembled WGS sequence"/>
</dbReference>
<evidence type="ECO:0000313" key="1">
    <source>
        <dbReference type="EMBL" id="TVT32204.1"/>
    </source>
</evidence>
<organism evidence="1 2">
    <name type="scientific">Marinobacter vinifirmus</name>
    <dbReference type="NCBI Taxonomy" id="355591"/>
    <lineage>
        <taxon>Bacteria</taxon>
        <taxon>Pseudomonadati</taxon>
        <taxon>Pseudomonadota</taxon>
        <taxon>Gammaproteobacteria</taxon>
        <taxon>Pseudomonadales</taxon>
        <taxon>Marinobacteraceae</taxon>
        <taxon>Marinobacter</taxon>
    </lineage>
</organism>
<reference evidence="1 2" key="1">
    <citation type="submission" date="2019-07" db="EMBL/GenBank/DDBJ databases">
        <title>The pathways for chlorine oxyanion respiration interact through the shared metabolite chlorate.</title>
        <authorList>
            <person name="Barnum T.P."/>
            <person name="Cheng Y."/>
            <person name="Hill K.A."/>
            <person name="Lucas L.N."/>
            <person name="Carlson H.K."/>
            <person name="Coates J.D."/>
        </authorList>
    </citation>
    <scope>NUCLEOTIDE SEQUENCE [LARGE SCALE GENOMIC DNA]</scope>
    <source>
        <strain evidence="1">UCB</strain>
    </source>
</reference>
<proteinExistence type="predicted"/>
<name>A0A558B6R4_9GAMM</name>
<dbReference type="RefSeq" id="WP_022987821.1">
    <property type="nucleotide sequence ID" value="NZ_VMRX01000034.1"/>
</dbReference>
<sequence>MNYLQFIKQDLQNSVTPKDLIRKTYLTYPAAALLGYENQQYEILKEISKNFEIPISSIQIAGSAKIGYSLHKDREFNQGQSDLDIAIIDQNLFVKYMEKIFSETRAYSNRSRFPLNKDGVSRADEFISYLSRGIFNAKAMPSGETRKQWNKFFGMLSKKHSNIFKHINAVIYLSEEFFEVKQLSALKVYREREGI</sequence>
<dbReference type="EMBL" id="VMRX01000034">
    <property type="protein sequence ID" value="TVT32204.1"/>
    <property type="molecule type" value="Genomic_DNA"/>
</dbReference>
<protein>
    <submittedName>
        <fullName evidence="1">Uncharacterized protein</fullName>
    </submittedName>
</protein>
<gene>
    <name evidence="1" type="ORF">FHK81_13165</name>
</gene>
<comment type="caution">
    <text evidence="1">The sequence shown here is derived from an EMBL/GenBank/DDBJ whole genome shotgun (WGS) entry which is preliminary data.</text>
</comment>
<evidence type="ECO:0000313" key="2">
    <source>
        <dbReference type="Proteomes" id="UP000319142"/>
    </source>
</evidence>
<accession>A0A558B6R4</accession>